<dbReference type="AlphaFoldDB" id="A0A2P4TIF9"/>
<dbReference type="PRINTS" id="PR00463">
    <property type="entry name" value="EP450I"/>
</dbReference>
<comment type="caution">
    <text evidence="14">The sequence shown here is derived from an EMBL/GenBank/DDBJ whole genome shotgun (WGS) entry which is preliminary data.</text>
</comment>
<keyword evidence="8" id="KW-0560">Oxidoreductase</keyword>
<evidence type="ECO:0000256" key="4">
    <source>
        <dbReference type="ARBA" id="ARBA00022617"/>
    </source>
</evidence>
<dbReference type="InterPro" id="IPR001128">
    <property type="entry name" value="Cyt_P450"/>
</dbReference>
<feature type="transmembrane region" description="Helical" evidence="13">
    <location>
        <begin position="6"/>
        <end position="28"/>
    </location>
</feature>
<dbReference type="InterPro" id="IPR036396">
    <property type="entry name" value="Cyt_P450_sf"/>
</dbReference>
<dbReference type="SUPFAM" id="SSF48264">
    <property type="entry name" value="Cytochrome P450"/>
    <property type="match status" value="2"/>
</dbReference>
<keyword evidence="10" id="KW-0503">Monooxygenase</keyword>
<evidence type="ECO:0000256" key="13">
    <source>
        <dbReference type="SAM" id="Phobius"/>
    </source>
</evidence>
<comment type="subcellular location">
    <subcellularLocation>
        <location evidence="2">Microsome membrane</location>
    </subcellularLocation>
</comment>
<protein>
    <recommendedName>
        <fullName evidence="16">Cytochrome P450 2W1</fullName>
    </recommendedName>
</protein>
<evidence type="ECO:0000256" key="7">
    <source>
        <dbReference type="ARBA" id="ARBA00022848"/>
    </source>
</evidence>
<evidence type="ECO:0000313" key="15">
    <source>
        <dbReference type="Proteomes" id="UP000237246"/>
    </source>
</evidence>
<evidence type="ECO:0000256" key="6">
    <source>
        <dbReference type="ARBA" id="ARBA00022824"/>
    </source>
</evidence>
<dbReference type="InterPro" id="IPR017972">
    <property type="entry name" value="Cyt_P450_CS"/>
</dbReference>
<dbReference type="GO" id="GO:0046222">
    <property type="term" value="P:aflatoxin metabolic process"/>
    <property type="evidence" value="ECO:0007669"/>
    <property type="project" value="UniProtKB-ARBA"/>
</dbReference>
<comment type="similarity">
    <text evidence="3">Belongs to the cytochrome P450 family.</text>
</comment>
<dbReference type="GO" id="GO:0016712">
    <property type="term" value="F:oxidoreductase activity, acting on paired donors, with incorporation or reduction of molecular oxygen, reduced flavin or flavoprotein as one donor, and incorporation of one atom of oxygen"/>
    <property type="evidence" value="ECO:0007669"/>
    <property type="project" value="TreeGrafter"/>
</dbReference>
<dbReference type="GO" id="GO:0006082">
    <property type="term" value="P:organic acid metabolic process"/>
    <property type="evidence" value="ECO:0007669"/>
    <property type="project" value="TreeGrafter"/>
</dbReference>
<name>A0A2P4TIF9_BAMTH</name>
<accession>A0A2P4TIF9</accession>
<dbReference type="PRINTS" id="PR00385">
    <property type="entry name" value="P450"/>
</dbReference>
<feature type="binding site" description="axial binding residue" evidence="12">
    <location>
        <position position="444"/>
    </location>
    <ligand>
        <name>heme</name>
        <dbReference type="ChEBI" id="CHEBI:30413"/>
    </ligand>
    <ligandPart>
        <name>Fe</name>
        <dbReference type="ChEBI" id="CHEBI:18248"/>
    </ligandPart>
</feature>
<dbReference type="GO" id="GO:0020037">
    <property type="term" value="F:heme binding"/>
    <property type="evidence" value="ECO:0007669"/>
    <property type="project" value="InterPro"/>
</dbReference>
<evidence type="ECO:0008006" key="16">
    <source>
        <dbReference type="Google" id="ProtNLM"/>
    </source>
</evidence>
<keyword evidence="7" id="KW-0492">Microsome</keyword>
<dbReference type="EMBL" id="PPHD01000031">
    <property type="protein sequence ID" value="POI36149.1"/>
    <property type="molecule type" value="Genomic_DNA"/>
</dbReference>
<keyword evidence="13" id="KW-1133">Transmembrane helix</keyword>
<gene>
    <name evidence="14" type="ORF">CIB84_000099</name>
</gene>
<keyword evidence="5 12" id="KW-0479">Metal-binding</keyword>
<keyword evidence="15" id="KW-1185">Reference proteome</keyword>
<keyword evidence="9 12" id="KW-0408">Iron</keyword>
<evidence type="ECO:0000256" key="1">
    <source>
        <dbReference type="ARBA" id="ARBA00001971"/>
    </source>
</evidence>
<dbReference type="CDD" id="cd11026">
    <property type="entry name" value="CYP2"/>
    <property type="match status" value="1"/>
</dbReference>
<evidence type="ECO:0000256" key="11">
    <source>
        <dbReference type="ARBA" id="ARBA00023136"/>
    </source>
</evidence>
<evidence type="ECO:0000256" key="10">
    <source>
        <dbReference type="ARBA" id="ARBA00023033"/>
    </source>
</evidence>
<dbReference type="PANTHER" id="PTHR24300">
    <property type="entry name" value="CYTOCHROME P450 508A4-RELATED"/>
    <property type="match status" value="1"/>
</dbReference>
<dbReference type="GO" id="GO:0006805">
    <property type="term" value="P:xenobiotic metabolic process"/>
    <property type="evidence" value="ECO:0007669"/>
    <property type="project" value="TreeGrafter"/>
</dbReference>
<dbReference type="Proteomes" id="UP000237246">
    <property type="component" value="Unassembled WGS sequence"/>
</dbReference>
<dbReference type="PROSITE" id="PS00086">
    <property type="entry name" value="CYTOCHROME_P450"/>
    <property type="match status" value="2"/>
</dbReference>
<sequence length="928" mass="106195">MAITSLLQCVAISSLLYLAAGLAVLLYLTTSWKKRICNLPPGPQPLPLIGNLNVVDLKKPFQSLTELSKLYGNVFTVHFGPRKAVVLAGYETIKDALLNHAEEFGERAEIPIFRKMTRGNGIAFSHGELWKTMRRFTLSTLRDFGMGRRTIEVRILEELNSLIKHFESYQGKPFDTKMILNNAVSNVICSILFGERFEYDDPAFLTLLKLLNENTKLLGSPMVLLYNFYPSLGFLFGASKTVLQNISELSAFLQKLFKEHEEEFNENNLTGFVDAFMMKQQQESKKPHSMFHNESLLFSTLDLFAAGTETTSTTVRWGLLLMMKYPEIQRKIQEEMNQVIEPGEMPKLEDRKKMPYTDAVIHEIQRFANIVPMGVSRSTPTDVNFRGYVIPKGTEIIPLLTSALNDELHWKTPHQFNPSHFLDADGNFVRREAFIPFSIGRRACVGEGLAKMELFLFFAGLLRRFVFQPPPGVNKAELDLTADVGFTLNPMPHLLAEEYGPVFTLHFGFQKVVVLTGYEVVREALVNYTEEFVDRPSIPIFDQIQNGNGVFFSIGDLWRTTRRFTVSSMRNLGMGKQMMEGKVCEELHFLIEKIKSFKGEPFSLRSFSIAPINITFLMLFGDRFDYKDPTFLTLLRLIDEVMVLLGSPYLNYFNFYPFLGFLFKTHKILLKKIEDVRVIIRQYMKASREDINENSVRSYTDALVFKQHEEKNKKDSLFHDDNLIASILDLVMAGTETTATTLQWAILLMMKYPEIQKKVQEEIGRTVKAGSWATYEDRKNMPFTNAVIHEVQRFITLLPHVPRCTAVDTHFRGYFLPKGIIVIPSLTSVLLDKTQWETPHQFNPNHFLDAEGNFVKREAFLPFSTGRRNCIGESLAKMELFVFFVGLLQTFTFQPQPGVSEADLDLTVPETTFTLRPRPQATCAILRE</sequence>
<dbReference type="Pfam" id="PF00067">
    <property type="entry name" value="p450"/>
    <property type="match status" value="2"/>
</dbReference>
<evidence type="ECO:0000256" key="12">
    <source>
        <dbReference type="PIRSR" id="PIRSR602401-1"/>
    </source>
</evidence>
<keyword evidence="6" id="KW-0256">Endoplasmic reticulum</keyword>
<dbReference type="InterPro" id="IPR002401">
    <property type="entry name" value="Cyt_P450_E_grp-I"/>
</dbReference>
<dbReference type="FunFam" id="1.10.630.10:FF:000010">
    <property type="entry name" value="cytochrome P450 2W1 isoform X2"/>
    <property type="match status" value="2"/>
</dbReference>
<dbReference type="InterPro" id="IPR050182">
    <property type="entry name" value="Cytochrome_P450_fam2"/>
</dbReference>
<proteinExistence type="inferred from homology"/>
<keyword evidence="13" id="KW-0812">Transmembrane</keyword>
<dbReference type="PANTHER" id="PTHR24300:SF395">
    <property type="entry name" value="CYTOCHROME P450, FAMILY 2, SUBFAMILY AC, POLYPEPTIDE 7"/>
    <property type="match status" value="1"/>
</dbReference>
<evidence type="ECO:0000256" key="2">
    <source>
        <dbReference type="ARBA" id="ARBA00004524"/>
    </source>
</evidence>
<evidence type="ECO:0000256" key="8">
    <source>
        <dbReference type="ARBA" id="ARBA00023002"/>
    </source>
</evidence>
<organism evidence="14 15">
    <name type="scientific">Bambusicola thoracicus</name>
    <name type="common">Chinese bamboo-partridge</name>
    <name type="synonym">Perdix thoracica</name>
    <dbReference type="NCBI Taxonomy" id="9083"/>
    <lineage>
        <taxon>Eukaryota</taxon>
        <taxon>Metazoa</taxon>
        <taxon>Chordata</taxon>
        <taxon>Craniata</taxon>
        <taxon>Vertebrata</taxon>
        <taxon>Euteleostomi</taxon>
        <taxon>Archelosauria</taxon>
        <taxon>Archosauria</taxon>
        <taxon>Dinosauria</taxon>
        <taxon>Saurischia</taxon>
        <taxon>Theropoda</taxon>
        <taxon>Coelurosauria</taxon>
        <taxon>Aves</taxon>
        <taxon>Neognathae</taxon>
        <taxon>Galloanserae</taxon>
        <taxon>Galliformes</taxon>
        <taxon>Phasianidae</taxon>
        <taxon>Perdicinae</taxon>
        <taxon>Bambusicola</taxon>
    </lineage>
</organism>
<evidence type="ECO:0000256" key="9">
    <source>
        <dbReference type="ARBA" id="ARBA00023004"/>
    </source>
</evidence>
<dbReference type="Gene3D" id="1.10.630.10">
    <property type="entry name" value="Cytochrome P450"/>
    <property type="match status" value="2"/>
</dbReference>
<reference evidence="14 15" key="1">
    <citation type="submission" date="2018-01" db="EMBL/GenBank/DDBJ databases">
        <title>Comparison of the Chinese Bamboo Partridge and Red Junglefowl genome sequences highlights the importance of demography in genome evolution.</title>
        <authorList>
            <person name="Tiley G.P."/>
            <person name="Kimball R.T."/>
            <person name="Braun E.L."/>
            <person name="Burleigh J.G."/>
        </authorList>
    </citation>
    <scope>NUCLEOTIDE SEQUENCE [LARGE SCALE GENOMIC DNA]</scope>
    <source>
        <strain evidence="14">RTK389</strain>
        <tissue evidence="14">Blood</tissue>
    </source>
</reference>
<evidence type="ECO:0000313" key="14">
    <source>
        <dbReference type="EMBL" id="POI36149.1"/>
    </source>
</evidence>
<keyword evidence="11 13" id="KW-0472">Membrane</keyword>
<keyword evidence="4 12" id="KW-0349">Heme</keyword>
<comment type="cofactor">
    <cofactor evidence="1 12">
        <name>heme</name>
        <dbReference type="ChEBI" id="CHEBI:30413"/>
    </cofactor>
</comment>
<evidence type="ECO:0000256" key="5">
    <source>
        <dbReference type="ARBA" id="ARBA00022723"/>
    </source>
</evidence>
<dbReference type="GO" id="GO:0005737">
    <property type="term" value="C:cytoplasm"/>
    <property type="evidence" value="ECO:0007669"/>
    <property type="project" value="TreeGrafter"/>
</dbReference>
<dbReference type="GO" id="GO:0005506">
    <property type="term" value="F:iron ion binding"/>
    <property type="evidence" value="ECO:0007669"/>
    <property type="project" value="InterPro"/>
</dbReference>
<dbReference type="OrthoDB" id="1844152at2759"/>
<evidence type="ECO:0000256" key="3">
    <source>
        <dbReference type="ARBA" id="ARBA00010617"/>
    </source>
</evidence>